<proteinExistence type="predicted"/>
<evidence type="ECO:0000313" key="2">
    <source>
        <dbReference type="EMBL" id="ANS74930.1"/>
    </source>
</evidence>
<dbReference type="EMBL" id="CP014167">
    <property type="protein sequence ID" value="ANS74930.1"/>
    <property type="molecule type" value="Genomic_DNA"/>
</dbReference>
<reference evidence="2 3" key="1">
    <citation type="submission" date="2016-01" db="EMBL/GenBank/DDBJ databases">
        <title>Complete Genome Sequence of Paenibacillus yonginensis DCY84, a novel Plant Growth-Promoting Bacteria with Elicitation of Induced Systemic Resistance.</title>
        <authorList>
            <person name="Kim Y.J."/>
            <person name="Yang D.C."/>
            <person name="Sukweenadhi J."/>
        </authorList>
    </citation>
    <scope>NUCLEOTIDE SEQUENCE [LARGE SCALE GENOMIC DNA]</scope>
    <source>
        <strain evidence="2 3">DCY84</strain>
    </source>
</reference>
<protein>
    <recommendedName>
        <fullName evidence="4">DUF2273 domain-containing protein</fullName>
    </recommendedName>
</protein>
<gene>
    <name evidence="2" type="ORF">AWM70_10240</name>
</gene>
<name>A0A1B1N0G3_9BACL</name>
<dbReference type="RefSeq" id="WP_068696074.1">
    <property type="nucleotide sequence ID" value="NZ_CP014167.1"/>
</dbReference>
<feature type="transmembrane region" description="Helical" evidence="1">
    <location>
        <begin position="20"/>
        <end position="44"/>
    </location>
</feature>
<dbReference type="STRING" id="1462996.AWM70_10240"/>
<evidence type="ECO:0008006" key="4">
    <source>
        <dbReference type="Google" id="ProtNLM"/>
    </source>
</evidence>
<organism evidence="2 3">
    <name type="scientific">Paenibacillus yonginensis</name>
    <dbReference type="NCBI Taxonomy" id="1462996"/>
    <lineage>
        <taxon>Bacteria</taxon>
        <taxon>Bacillati</taxon>
        <taxon>Bacillota</taxon>
        <taxon>Bacilli</taxon>
        <taxon>Bacillales</taxon>
        <taxon>Paenibacillaceae</taxon>
        <taxon>Paenibacillus</taxon>
    </lineage>
</organism>
<evidence type="ECO:0000313" key="3">
    <source>
        <dbReference type="Proteomes" id="UP000092573"/>
    </source>
</evidence>
<keyword evidence="1" id="KW-0812">Transmembrane</keyword>
<dbReference type="InterPro" id="IPR018730">
    <property type="entry name" value="DUF2273"/>
</dbReference>
<keyword evidence="1" id="KW-1133">Transmembrane helix</keyword>
<evidence type="ECO:0000256" key="1">
    <source>
        <dbReference type="SAM" id="Phobius"/>
    </source>
</evidence>
<keyword evidence="3" id="KW-1185">Reference proteome</keyword>
<accession>A0A1B1N0G3</accession>
<sequence>MFWKELWASYRGRLLGVAAAVFLIIIYLISGFWNMMFCALILFVGYTAGKYKDLDQGSLIPWKEIRDWLFSKWRPFR</sequence>
<keyword evidence="1" id="KW-0472">Membrane</keyword>
<dbReference type="Pfam" id="PF10031">
    <property type="entry name" value="DUF2273"/>
    <property type="match status" value="1"/>
</dbReference>
<dbReference type="OrthoDB" id="1798631at2"/>
<dbReference type="KEGG" id="pyg:AWM70_10240"/>
<dbReference type="AlphaFoldDB" id="A0A1B1N0G3"/>
<dbReference type="Proteomes" id="UP000092573">
    <property type="component" value="Chromosome"/>
</dbReference>